<evidence type="ECO:0000259" key="1">
    <source>
        <dbReference type="Pfam" id="PF24476"/>
    </source>
</evidence>
<dbReference type="Pfam" id="PF24476">
    <property type="entry name" value="DUF7580"/>
    <property type="match status" value="1"/>
</dbReference>
<reference evidence="3" key="1">
    <citation type="journal article" date="2017" name="Nat. Microbiol.">
        <title>Global analysis of biosynthetic gene clusters reveals vast potential of secondary metabolite production in Penicillium species.</title>
        <authorList>
            <person name="Nielsen J.C."/>
            <person name="Grijseels S."/>
            <person name="Prigent S."/>
            <person name="Ji B."/>
            <person name="Dainat J."/>
            <person name="Nielsen K.F."/>
            <person name="Frisvad J.C."/>
            <person name="Workman M."/>
            <person name="Nielsen J."/>
        </authorList>
    </citation>
    <scope>NUCLEOTIDE SEQUENCE [LARGE SCALE GENOMIC DNA]</scope>
    <source>
        <strain evidence="3">IBT 24891</strain>
    </source>
</reference>
<dbReference type="InterPro" id="IPR011009">
    <property type="entry name" value="Kinase-like_dom_sf"/>
</dbReference>
<evidence type="ECO:0000313" key="2">
    <source>
        <dbReference type="EMBL" id="OQE22502.1"/>
    </source>
</evidence>
<dbReference type="Proteomes" id="UP000191285">
    <property type="component" value="Unassembled WGS sequence"/>
</dbReference>
<organism evidence="2 3">
    <name type="scientific">Penicillium steckii</name>
    <dbReference type="NCBI Taxonomy" id="303698"/>
    <lineage>
        <taxon>Eukaryota</taxon>
        <taxon>Fungi</taxon>
        <taxon>Dikarya</taxon>
        <taxon>Ascomycota</taxon>
        <taxon>Pezizomycotina</taxon>
        <taxon>Eurotiomycetes</taxon>
        <taxon>Eurotiomycetidae</taxon>
        <taxon>Eurotiales</taxon>
        <taxon>Aspergillaceae</taxon>
        <taxon>Penicillium</taxon>
    </lineage>
</organism>
<dbReference type="InterPro" id="IPR056002">
    <property type="entry name" value="DUF7580"/>
</dbReference>
<dbReference type="PANTHER" id="PTHR37542">
    <property type="entry name" value="HELO DOMAIN-CONTAINING PROTEIN-RELATED"/>
    <property type="match status" value="1"/>
</dbReference>
<accession>A0A1V6T828</accession>
<protein>
    <recommendedName>
        <fullName evidence="1">DUF7580 domain-containing protein</fullName>
    </recommendedName>
</protein>
<dbReference type="OrthoDB" id="1911848at2759"/>
<dbReference type="SUPFAM" id="SSF56112">
    <property type="entry name" value="Protein kinase-like (PK-like)"/>
    <property type="match status" value="1"/>
</dbReference>
<name>A0A1V6T828_9EURO</name>
<evidence type="ECO:0000313" key="3">
    <source>
        <dbReference type="Proteomes" id="UP000191285"/>
    </source>
</evidence>
<dbReference type="EMBL" id="MLKD01000010">
    <property type="protein sequence ID" value="OQE22502.1"/>
    <property type="molecule type" value="Genomic_DNA"/>
</dbReference>
<dbReference type="PANTHER" id="PTHR37542:SF3">
    <property type="entry name" value="PRION-INHIBITION AND PROPAGATION HELO DOMAIN-CONTAINING PROTEIN"/>
    <property type="match status" value="1"/>
</dbReference>
<dbReference type="STRING" id="303698.A0A1V6T828"/>
<gene>
    <name evidence="2" type="ORF">PENSTE_c010G03154</name>
</gene>
<keyword evidence="3" id="KW-1185">Reference proteome</keyword>
<proteinExistence type="predicted"/>
<feature type="domain" description="DUF7580" evidence="1">
    <location>
        <begin position="306"/>
        <end position="512"/>
    </location>
</feature>
<sequence length="518" mass="59278">MTDPVSLVGLSLASVDALIKLGERTAELISDIHAFENVYGGKSLFDQFDPDIQQQIDLFCIELCSILSEGVRLLDNRYGTSKESPSSSFLGLPLVRNHSISSASSQGSSKGRSSPSLPGLLRWSLRDKKRLETIIRTFKDRNYRLKTNIEFWCLASQLGVLPNHLMHLQTDESSRRLGFHKDATLRLHLEVAEEGSDETIESLELLDPSWDLYLKCIKPVDHQGLFAMFTKDGTSYIQENHPYDGDMENIDSRSRDRVESLAKLLHQPKEHVFRILHCVGWRYMAHESSIAFVFEVQPRPDGGSVSLQRLLFETKHRPELGEKFRLAFGLSKCIARMHMVQWLHKSFRSDNILLLPHQIDKDSHDSNLAVNYSEPWVLGFELSRPEPYFSAGQSDFEPKRDIYRHPDRQGQPTDVFKKIHDIYALGVVLLEIGLWEPALKLETNMFSKAKNPHAVQAQLIKHAEKRLEHRVGRRYKDVVLKCLTGDFDVENDTKEDLKLQQAFQQQVVDVIEMAASYV</sequence>
<dbReference type="AlphaFoldDB" id="A0A1V6T828"/>
<comment type="caution">
    <text evidence="2">The sequence shown here is derived from an EMBL/GenBank/DDBJ whole genome shotgun (WGS) entry which is preliminary data.</text>
</comment>
<dbReference type="Gene3D" id="1.10.510.10">
    <property type="entry name" value="Transferase(Phosphotransferase) domain 1"/>
    <property type="match status" value="1"/>
</dbReference>